<feature type="DNA-binding region" description="OmpR/PhoB-type" evidence="3">
    <location>
        <begin position="1"/>
        <end position="96"/>
    </location>
</feature>
<dbReference type="PRINTS" id="PR00364">
    <property type="entry name" value="DISEASERSIST"/>
</dbReference>
<dbReference type="SUPFAM" id="SSF48452">
    <property type="entry name" value="TPR-like"/>
    <property type="match status" value="2"/>
</dbReference>
<keyword evidence="7" id="KW-1185">Reference proteome</keyword>
<evidence type="ECO:0000256" key="1">
    <source>
        <dbReference type="ARBA" id="ARBA00005820"/>
    </source>
</evidence>
<dbReference type="PANTHER" id="PTHR47691">
    <property type="entry name" value="REGULATOR-RELATED"/>
    <property type="match status" value="1"/>
</dbReference>
<comment type="caution">
    <text evidence="6">The sequence shown here is derived from an EMBL/GenBank/DDBJ whole genome shotgun (WGS) entry which is preliminary data.</text>
</comment>
<dbReference type="PANTHER" id="PTHR47691:SF3">
    <property type="entry name" value="HTH-TYPE TRANSCRIPTIONAL REGULATOR RV0890C-RELATED"/>
    <property type="match status" value="1"/>
</dbReference>
<protein>
    <submittedName>
        <fullName evidence="6">Winged helix-turn-helix domain-containing protein</fullName>
    </submittedName>
</protein>
<dbReference type="InterPro" id="IPR005158">
    <property type="entry name" value="BTAD"/>
</dbReference>
<dbReference type="CDD" id="cd15831">
    <property type="entry name" value="BTAD"/>
    <property type="match status" value="1"/>
</dbReference>
<dbReference type="SMART" id="SM00862">
    <property type="entry name" value="Trans_reg_C"/>
    <property type="match status" value="1"/>
</dbReference>
<dbReference type="Gene3D" id="3.40.50.300">
    <property type="entry name" value="P-loop containing nucleotide triphosphate hydrolases"/>
    <property type="match status" value="1"/>
</dbReference>
<evidence type="ECO:0000256" key="3">
    <source>
        <dbReference type="PROSITE-ProRule" id="PRU01091"/>
    </source>
</evidence>
<dbReference type="InterPro" id="IPR001867">
    <property type="entry name" value="OmpR/PhoB-type_DNA-bd"/>
</dbReference>
<name>A0ABR9P9S9_9ACTN</name>
<dbReference type="InterPro" id="IPR011990">
    <property type="entry name" value="TPR-like_helical_dom_sf"/>
</dbReference>
<dbReference type="InterPro" id="IPR036388">
    <property type="entry name" value="WH-like_DNA-bd_sf"/>
</dbReference>
<organism evidence="6 7">
    <name type="scientific">Nocardiopsis coralli</name>
    <dbReference type="NCBI Taxonomy" id="2772213"/>
    <lineage>
        <taxon>Bacteria</taxon>
        <taxon>Bacillati</taxon>
        <taxon>Actinomycetota</taxon>
        <taxon>Actinomycetes</taxon>
        <taxon>Streptosporangiales</taxon>
        <taxon>Nocardiopsidaceae</taxon>
        <taxon>Nocardiopsis</taxon>
    </lineage>
</organism>
<dbReference type="RefSeq" id="WP_193123196.1">
    <property type="nucleotide sequence ID" value="NZ_JADBGI010000016.1"/>
</dbReference>
<evidence type="ECO:0000259" key="5">
    <source>
        <dbReference type="PROSITE" id="PS51755"/>
    </source>
</evidence>
<evidence type="ECO:0000313" key="7">
    <source>
        <dbReference type="Proteomes" id="UP000806528"/>
    </source>
</evidence>
<evidence type="ECO:0000256" key="2">
    <source>
        <dbReference type="ARBA" id="ARBA00023125"/>
    </source>
</evidence>
<dbReference type="InterPro" id="IPR016032">
    <property type="entry name" value="Sig_transdc_resp-reg_C-effctor"/>
</dbReference>
<dbReference type="Pfam" id="PF00486">
    <property type="entry name" value="Trans_reg_C"/>
    <property type="match status" value="1"/>
</dbReference>
<feature type="region of interest" description="Disordered" evidence="4">
    <location>
        <begin position="250"/>
        <end position="274"/>
    </location>
</feature>
<keyword evidence="2 3" id="KW-0238">DNA-binding</keyword>
<dbReference type="PROSITE" id="PS51755">
    <property type="entry name" value="OMPR_PHOB"/>
    <property type="match status" value="1"/>
</dbReference>
<accession>A0ABR9P9S9</accession>
<dbReference type="SUPFAM" id="SSF52540">
    <property type="entry name" value="P-loop containing nucleoside triphosphate hydrolases"/>
    <property type="match status" value="1"/>
</dbReference>
<evidence type="ECO:0000256" key="4">
    <source>
        <dbReference type="SAM" id="MobiDB-lite"/>
    </source>
</evidence>
<dbReference type="Gene3D" id="1.10.10.10">
    <property type="entry name" value="Winged helix-like DNA-binding domain superfamily/Winged helix DNA-binding domain"/>
    <property type="match status" value="1"/>
</dbReference>
<feature type="compositionally biased region" description="Low complexity" evidence="4">
    <location>
        <begin position="250"/>
        <end position="264"/>
    </location>
</feature>
<dbReference type="SUPFAM" id="SSF46894">
    <property type="entry name" value="C-terminal effector domain of the bipartite response regulators"/>
    <property type="match status" value="1"/>
</dbReference>
<evidence type="ECO:0000313" key="6">
    <source>
        <dbReference type="EMBL" id="MBE3000587.1"/>
    </source>
</evidence>
<gene>
    <name evidence="6" type="ORF">IDM40_18050</name>
</gene>
<sequence length="1078" mass="115478">MRVDVLGPVRLSTDAGEPVPVPERKVRLLLALLVSREGEAVPADTLVEQVWGDGRAAHPTRVLRAKLSQLRSALDLAAEGGRGLLVHTPAGYRLDLPTGAVDAERFRDRVERARAAGSARERADLLGGALALWRGGAYADVADELGLAPVLAALEDARLGALEERAEALAESGEPEAAVELASAPAKEHPTRERLTGALMSALYRTGRQRDALMLFESLRERLAEELGADPGPQLRALHERILRQDPELAAAPGAGERPAPGSEQSARGRLPSEISPIIGRAEEAFEVGCYLDRGRLLTLTGIGGVGKTRLAVHVAHARREHFPRGVWFVDLTALSPSPGFAAGAEPWEVAYRVTDLVAAAIGLPVRTVPDDCLHRLGDALGERPSLLVLDNCEHVVEEAAAFVGGLLESVAGVRVLATGREPLNLPDEQRYDLRPLTVTAEGGPGPAVQFFTERARAVDPGFVLDSETEPVVERICRALDGLPLAMELAANRVRALSVHELSDRLAHRLNLLSRPGGRVPRRQQTLRAMIDWSWRLLDGAEHRVLRRLAVFRGDCSLAAAEAVCADPDGAGDEGVPASSVLDVLTGLLDRSLVTSEPVGRERRFGLLESIRIYAAEKLAEAGELEEAERRHLNHYTDLVRRADAGLRGPDQRAWLCRMDTEHVNLPQALDTALSHGEGAHAVELTLGTFWHRWITGRMAHVGEDLAAAVALPGPRDDRFARAEALSVALEVHEHPERAEAQVDRALSLFGARTRVERAEVQWFAGLNLFTAGLEGAGERHLSEAIGTLAEHGRDWSAAVAVCYRDWMRLSVHGTLPEGLPDGRGAGEVLEGLGDDWAVAQSLSVDHLEAEVLGRYGRARAVSERALALCEDLGLPTEVCWWRVSLAVCMLRDGEETGAADLLQRAREQAHGLVDTYCLGYADLAEAMAARRDGDLVRARRCLDRWTGVAATSGAGPLTGLEEGFLALAEGEPERAATALRGLLPTVPATDAAPVLARALELRAGTEALGGDPVRAAEALGAAAGVRAGTAPNVLERADLGRVRALVADQLGEGPFAEALERGAGTTPSDVLERPLRG</sequence>
<dbReference type="Pfam" id="PF03704">
    <property type="entry name" value="BTAD"/>
    <property type="match status" value="1"/>
</dbReference>
<proteinExistence type="inferred from homology"/>
<comment type="similarity">
    <text evidence="1">Belongs to the AfsR/DnrI/RedD regulatory family.</text>
</comment>
<dbReference type="EMBL" id="JADBGI010000016">
    <property type="protein sequence ID" value="MBE3000587.1"/>
    <property type="molecule type" value="Genomic_DNA"/>
</dbReference>
<dbReference type="Proteomes" id="UP000806528">
    <property type="component" value="Unassembled WGS sequence"/>
</dbReference>
<dbReference type="SMART" id="SM01043">
    <property type="entry name" value="BTAD"/>
    <property type="match status" value="1"/>
</dbReference>
<dbReference type="Gene3D" id="1.25.40.10">
    <property type="entry name" value="Tetratricopeptide repeat domain"/>
    <property type="match status" value="2"/>
</dbReference>
<dbReference type="InterPro" id="IPR027417">
    <property type="entry name" value="P-loop_NTPase"/>
</dbReference>
<feature type="domain" description="OmpR/PhoB-type" evidence="5">
    <location>
        <begin position="1"/>
        <end position="96"/>
    </location>
</feature>
<reference evidence="6 7" key="1">
    <citation type="submission" date="2020-09" db="EMBL/GenBank/DDBJ databases">
        <title>Diversity and distribution of actinomycetes associated with coral in the coast of Hainan.</title>
        <authorList>
            <person name="Li F."/>
        </authorList>
    </citation>
    <scope>NUCLEOTIDE SEQUENCE [LARGE SCALE GENOMIC DNA]</scope>
    <source>
        <strain evidence="6 7">HNM0947</strain>
    </source>
</reference>